<sequence length="226" mass="23627">MDRFPADPAALRDLYAYPDSPGPWVRANMVASVDGAAQSEGVSAGLANDDDHTLFHVLRGLADVILVGARTVRVEGYGPARDKGVPIAVVSRSLDLDLASPLFTEATAPTLVFTSAAAPADRVAAVRERAEVLVAGDDLVDLGACVRLLGERGHRRVLTEGGPAVLAQIAAAGVLDELCLTVSPQLTAGDATRILNAPALPAAVRLRLAGALEADDFLFLRYLVTR</sequence>
<gene>
    <name evidence="5" type="ORF">K1Y72_08470</name>
</gene>
<dbReference type="RefSeq" id="WP_220164888.1">
    <property type="nucleotide sequence ID" value="NZ_JAIBOA010000004.1"/>
</dbReference>
<accession>A0ABS7FS92</accession>
<proteinExistence type="predicted"/>
<keyword evidence="6" id="KW-1185">Reference proteome</keyword>
<feature type="domain" description="Bacterial bifunctional deaminase-reductase C-terminal" evidence="4">
    <location>
        <begin position="23"/>
        <end position="211"/>
    </location>
</feature>
<dbReference type="InterPro" id="IPR002734">
    <property type="entry name" value="RibDG_C"/>
</dbReference>
<comment type="pathway">
    <text evidence="1">Cofactor biosynthesis; riboflavin biosynthesis.</text>
</comment>
<dbReference type="Pfam" id="PF01872">
    <property type="entry name" value="RibD_C"/>
    <property type="match status" value="1"/>
</dbReference>
<dbReference type="InterPro" id="IPR050765">
    <property type="entry name" value="Riboflavin_Biosynth_HTPR"/>
</dbReference>
<comment type="caution">
    <text evidence="5">The sequence shown here is derived from an EMBL/GenBank/DDBJ whole genome shotgun (WGS) entry which is preliminary data.</text>
</comment>
<dbReference type="EMBL" id="JAIBOA010000004">
    <property type="protein sequence ID" value="MBW8482393.1"/>
    <property type="molecule type" value="Genomic_DNA"/>
</dbReference>
<dbReference type="SUPFAM" id="SSF53597">
    <property type="entry name" value="Dihydrofolate reductase-like"/>
    <property type="match status" value="1"/>
</dbReference>
<protein>
    <submittedName>
        <fullName evidence="5">Dihydrofolate reductase family protein</fullName>
    </submittedName>
</protein>
<reference evidence="5 6" key="1">
    <citation type="submission" date="2021-07" db="EMBL/GenBank/DDBJ databases">
        <title>Actinomadura sp. PM05-2 isolated from lichen.</title>
        <authorList>
            <person name="Somphong A."/>
            <person name="Phongsopitanun W."/>
            <person name="Tanasupawat S."/>
            <person name="Peongsungnone V."/>
        </authorList>
    </citation>
    <scope>NUCLEOTIDE SEQUENCE [LARGE SCALE GENOMIC DNA]</scope>
    <source>
        <strain evidence="5 6">PM05-2</strain>
    </source>
</reference>
<evidence type="ECO:0000256" key="1">
    <source>
        <dbReference type="ARBA" id="ARBA00005104"/>
    </source>
</evidence>
<dbReference type="PANTHER" id="PTHR38011">
    <property type="entry name" value="DIHYDROFOLATE REDUCTASE FAMILY PROTEIN (AFU_ORTHOLOGUE AFUA_8G06820)"/>
    <property type="match status" value="1"/>
</dbReference>
<organism evidence="5 6">
    <name type="scientific">Actinomadura parmotrematis</name>
    <dbReference type="NCBI Taxonomy" id="2864039"/>
    <lineage>
        <taxon>Bacteria</taxon>
        <taxon>Bacillati</taxon>
        <taxon>Actinomycetota</taxon>
        <taxon>Actinomycetes</taxon>
        <taxon>Streptosporangiales</taxon>
        <taxon>Thermomonosporaceae</taxon>
        <taxon>Actinomadura</taxon>
    </lineage>
</organism>
<dbReference type="PANTHER" id="PTHR38011:SF7">
    <property type="entry name" value="2,5-DIAMINO-6-RIBOSYLAMINO-4(3H)-PYRIMIDINONE 5'-PHOSPHATE REDUCTASE"/>
    <property type="match status" value="1"/>
</dbReference>
<dbReference type="InterPro" id="IPR024072">
    <property type="entry name" value="DHFR-like_dom_sf"/>
</dbReference>
<dbReference type="Proteomes" id="UP000774570">
    <property type="component" value="Unassembled WGS sequence"/>
</dbReference>
<name>A0ABS7FS92_9ACTN</name>
<keyword evidence="3" id="KW-0560">Oxidoreductase</keyword>
<evidence type="ECO:0000256" key="2">
    <source>
        <dbReference type="ARBA" id="ARBA00022857"/>
    </source>
</evidence>
<evidence type="ECO:0000313" key="5">
    <source>
        <dbReference type="EMBL" id="MBW8482393.1"/>
    </source>
</evidence>
<evidence type="ECO:0000313" key="6">
    <source>
        <dbReference type="Proteomes" id="UP000774570"/>
    </source>
</evidence>
<evidence type="ECO:0000259" key="4">
    <source>
        <dbReference type="Pfam" id="PF01872"/>
    </source>
</evidence>
<keyword evidence="2" id="KW-0521">NADP</keyword>
<dbReference type="Gene3D" id="3.40.430.10">
    <property type="entry name" value="Dihydrofolate Reductase, subunit A"/>
    <property type="match status" value="1"/>
</dbReference>
<evidence type="ECO:0000256" key="3">
    <source>
        <dbReference type="ARBA" id="ARBA00023002"/>
    </source>
</evidence>